<evidence type="ECO:0008006" key="4">
    <source>
        <dbReference type="Google" id="ProtNLM"/>
    </source>
</evidence>
<dbReference type="Pfam" id="PF00201">
    <property type="entry name" value="UDPGT"/>
    <property type="match status" value="1"/>
</dbReference>
<gene>
    <name evidence="3" type="ORF">SETIT_2G092700v2</name>
</gene>
<evidence type="ECO:0000256" key="2">
    <source>
        <dbReference type="ARBA" id="ARBA00022679"/>
    </source>
</evidence>
<accession>A0A368PXE1</accession>
<evidence type="ECO:0000256" key="1">
    <source>
        <dbReference type="ARBA" id="ARBA00009995"/>
    </source>
</evidence>
<proteinExistence type="inferred from homology"/>
<keyword evidence="2" id="KW-0808">Transferase</keyword>
<comment type="similarity">
    <text evidence="1">Belongs to the UDP-glycosyltransferase family.</text>
</comment>
<dbReference type="AlphaFoldDB" id="A0A368PXE1"/>
<dbReference type="EMBL" id="CM003529">
    <property type="protein sequence ID" value="RCV10194.1"/>
    <property type="molecule type" value="Genomic_DNA"/>
</dbReference>
<protein>
    <recommendedName>
        <fullName evidence="4">Glycosyltransferase</fullName>
    </recommendedName>
</protein>
<dbReference type="SUPFAM" id="SSF53756">
    <property type="entry name" value="UDP-Glycosyltransferase/glycogen phosphorylase"/>
    <property type="match status" value="1"/>
</dbReference>
<reference evidence="3" key="1">
    <citation type="journal article" date="2012" name="Nat. Biotechnol.">
        <title>Reference genome sequence of the model plant Setaria.</title>
        <authorList>
            <person name="Bennetzen J.L."/>
            <person name="Schmutz J."/>
            <person name="Wang H."/>
            <person name="Percifield R."/>
            <person name="Hawkins J."/>
            <person name="Pontaroli A.C."/>
            <person name="Estep M."/>
            <person name="Feng L."/>
            <person name="Vaughn J.N."/>
            <person name="Grimwood J."/>
            <person name="Jenkins J."/>
            <person name="Barry K."/>
            <person name="Lindquist E."/>
            <person name="Hellsten U."/>
            <person name="Deshpande S."/>
            <person name="Wang X."/>
            <person name="Wu X."/>
            <person name="Mitros T."/>
            <person name="Triplett J."/>
            <person name="Yang X."/>
            <person name="Ye C.Y."/>
            <person name="Mauro-Herrera M."/>
            <person name="Wang L."/>
            <person name="Li P."/>
            <person name="Sharma M."/>
            <person name="Sharma R."/>
            <person name="Ronald P.C."/>
            <person name="Panaud O."/>
            <person name="Kellogg E.A."/>
            <person name="Brutnell T.P."/>
            <person name="Doust A.N."/>
            <person name="Tuskan G.A."/>
            <person name="Rokhsar D."/>
            <person name="Devos K.M."/>
        </authorList>
    </citation>
    <scope>NUCLEOTIDE SEQUENCE [LARGE SCALE GENOMIC DNA]</scope>
    <source>
        <strain evidence="3">Yugu1</strain>
    </source>
</reference>
<dbReference type="KEGG" id="sita:101753321"/>
<name>A0A368PXE1_SETIT</name>
<dbReference type="FunFam" id="3.40.50.2000:FF:000232">
    <property type="entry name" value="UDP-glycosyltransferase 76C1"/>
    <property type="match status" value="1"/>
</dbReference>
<organism evidence="3">
    <name type="scientific">Setaria italica</name>
    <name type="common">Foxtail millet</name>
    <name type="synonym">Panicum italicum</name>
    <dbReference type="NCBI Taxonomy" id="4555"/>
    <lineage>
        <taxon>Eukaryota</taxon>
        <taxon>Viridiplantae</taxon>
        <taxon>Streptophyta</taxon>
        <taxon>Embryophyta</taxon>
        <taxon>Tracheophyta</taxon>
        <taxon>Spermatophyta</taxon>
        <taxon>Magnoliopsida</taxon>
        <taxon>Liliopsida</taxon>
        <taxon>Poales</taxon>
        <taxon>Poaceae</taxon>
        <taxon>PACMAD clade</taxon>
        <taxon>Panicoideae</taxon>
        <taxon>Panicodae</taxon>
        <taxon>Paniceae</taxon>
        <taxon>Cenchrinae</taxon>
        <taxon>Setaria</taxon>
    </lineage>
</organism>
<sequence>MDSVHTSTGGRRRRVLFFPLPYQGHLNPMFQLAGILHSRGFAVTIFHTHFNALDASLHPAYDFVPVPDGCPPADTPGTLQVTLERVLAVNRACEAPFRERLAALLEQQREDDVVACLVADAHLLTLLGVARGLGVPTLVLRTGSAAGFRCFTAFPMLCDKGYQPAQESRLDAPVKELLPYRVRDLLSTTAAGHAVVSEAISRMVTAAATSSGLILNTFDALEAAELAALRRDLAVPVFDVGPLHKLSPAAANSLLRQDHGCLDWLDTQAPASVLYVSFGSLASLSATDLVEIAWGIANSGLPFLWVLRPGLVRGAPASQDPPPLPDGFDAATRGRGTVVSWAPQEEVLAHPAVGGFWTHCGWNSTLEGVCAGVPMLCRPCFGDQMGNARYVDHVWRVGVTLEGELERGKVEAAIAAVMHGGGEPGEGMRRRALELKSRAAESIGEAGSSCLNVDKLVSHIMGL</sequence>
<dbReference type="Gene3D" id="3.40.50.2000">
    <property type="entry name" value="Glycogen Phosphorylase B"/>
    <property type="match status" value="2"/>
</dbReference>
<reference evidence="3" key="2">
    <citation type="submission" date="2015-07" db="EMBL/GenBank/DDBJ databases">
        <authorList>
            <person name="Noorani M."/>
        </authorList>
    </citation>
    <scope>NUCLEOTIDE SEQUENCE</scope>
    <source>
        <strain evidence="3">Yugu1</strain>
    </source>
</reference>
<evidence type="ECO:0000313" key="3">
    <source>
        <dbReference type="EMBL" id="RCV10194.1"/>
    </source>
</evidence>
<dbReference type="InterPro" id="IPR002213">
    <property type="entry name" value="UDP_glucos_trans"/>
</dbReference>
<dbReference type="GO" id="GO:0035251">
    <property type="term" value="F:UDP-glucosyltransferase activity"/>
    <property type="evidence" value="ECO:0007669"/>
    <property type="project" value="UniProtKB-ARBA"/>
</dbReference>
<dbReference type="CDD" id="cd03784">
    <property type="entry name" value="GT1_Gtf-like"/>
    <property type="match status" value="1"/>
</dbReference>
<dbReference type="STRING" id="4555.A0A368PXE1"/>
<dbReference type="FunFam" id="3.40.50.2000:FF:000040">
    <property type="entry name" value="UDP-glycosyltransferase 76C1"/>
    <property type="match status" value="1"/>
</dbReference>
<dbReference type="PANTHER" id="PTHR11926">
    <property type="entry name" value="GLUCOSYL/GLUCURONOSYL TRANSFERASES"/>
    <property type="match status" value="1"/>
</dbReference>
<dbReference type="OrthoDB" id="5835829at2759"/>
<dbReference type="PANTHER" id="PTHR11926:SF706">
    <property type="entry name" value="UDP-GLYCOSYLTRANSFERASE 76C1"/>
    <property type="match status" value="1"/>
</dbReference>